<dbReference type="GO" id="GO:0071949">
    <property type="term" value="F:FAD binding"/>
    <property type="evidence" value="ECO:0007669"/>
    <property type="project" value="TreeGrafter"/>
</dbReference>
<sequence length="425" mass="46275">MTRLPTPDLDDAVRWAARHLGDLALEGPEGVAASRRFVGGQTAADEALEDFDVRGYAAQRNEVLPAEDRGASGLSPFIRHGLLPLPRVWDRVAGGPARDVGKFRDELLWQEYARHVYARVGRRIARPLRREPAVGHGWSGEPYPEEMACMAAVRHELVEDGWLVNQTRLWAASQWTVRAGWDWREGERALYRHLVDGSPAANGVGWQWAVGAGTGKPYGFSRWQVEKRAPGLCASCPLRRACPIQDFPEAQAGPQVDAAPGLAADPDPTATAGPLVPEVRGEPDAVWLTAESLGDADPALAATPGAPVVFVFDEPLLRGLRLSGKRLAFLAETLADLAQRREVEVHRGVVPEVLAGRSVAVTWAPVPGFRARSARVDVAALHPWPWLRRPAGGSARSFTAWVERHGGSPTPHRGAARTARPRRRG</sequence>
<evidence type="ECO:0000259" key="5">
    <source>
        <dbReference type="Pfam" id="PF03441"/>
    </source>
</evidence>
<dbReference type="PANTHER" id="PTHR11455">
    <property type="entry name" value="CRYPTOCHROME"/>
    <property type="match status" value="1"/>
</dbReference>
<dbReference type="GO" id="GO:0009416">
    <property type="term" value="P:response to light stimulus"/>
    <property type="evidence" value="ECO:0007669"/>
    <property type="project" value="TreeGrafter"/>
</dbReference>
<gene>
    <name evidence="6" type="ORF">D1781_08350</name>
</gene>
<feature type="binding site" evidence="3">
    <location>
        <position position="56"/>
    </location>
    <ligand>
        <name>FAD</name>
        <dbReference type="ChEBI" id="CHEBI:57692"/>
    </ligand>
</feature>
<reference evidence="7" key="1">
    <citation type="submission" date="2018-09" db="EMBL/GenBank/DDBJ databases">
        <authorList>
            <person name="Kim I."/>
        </authorList>
    </citation>
    <scope>NUCLEOTIDE SEQUENCE [LARGE SCALE GENOMIC DNA]</scope>
    <source>
        <strain evidence="7">DD4a</strain>
    </source>
</reference>
<dbReference type="AlphaFoldDB" id="A0A3A1U190"/>
<dbReference type="InterPro" id="IPR005101">
    <property type="entry name" value="Cryptochr/Photolyase_FAD-bd"/>
</dbReference>
<keyword evidence="7" id="KW-1185">Reference proteome</keyword>
<evidence type="ECO:0000256" key="1">
    <source>
        <dbReference type="ARBA" id="ARBA00022630"/>
    </source>
</evidence>
<feature type="compositionally biased region" description="Low complexity" evidence="4">
    <location>
        <begin position="258"/>
        <end position="273"/>
    </location>
</feature>
<dbReference type="RefSeq" id="WP_119481886.1">
    <property type="nucleotide sequence ID" value="NZ_QXTG01000002.1"/>
</dbReference>
<proteinExistence type="predicted"/>
<keyword evidence="6" id="KW-0456">Lyase</keyword>
<keyword evidence="1 3" id="KW-0285">Flavoprotein</keyword>
<evidence type="ECO:0000256" key="2">
    <source>
        <dbReference type="ARBA" id="ARBA00022827"/>
    </source>
</evidence>
<dbReference type="GO" id="GO:0003904">
    <property type="term" value="F:deoxyribodipyrimidine photo-lyase activity"/>
    <property type="evidence" value="ECO:0007669"/>
    <property type="project" value="TreeGrafter"/>
</dbReference>
<feature type="region of interest" description="Disordered" evidence="4">
    <location>
        <begin position="402"/>
        <end position="425"/>
    </location>
</feature>
<dbReference type="Pfam" id="PF03441">
    <property type="entry name" value="FAD_binding_7"/>
    <property type="match status" value="1"/>
</dbReference>
<keyword evidence="2 3" id="KW-0274">FAD</keyword>
<feature type="domain" description="Cryptochrome/DNA photolyase FAD-binding" evidence="5">
    <location>
        <begin position="152"/>
        <end position="215"/>
    </location>
</feature>
<protein>
    <submittedName>
        <fullName evidence="6">Deoxyribodipyrimidine photolyase</fullName>
    </submittedName>
</protein>
<evidence type="ECO:0000313" key="6">
    <source>
        <dbReference type="EMBL" id="RIX27577.1"/>
    </source>
</evidence>
<feature type="compositionally biased region" description="Low complexity" evidence="4">
    <location>
        <begin position="409"/>
        <end position="418"/>
    </location>
</feature>
<dbReference type="Proteomes" id="UP000265742">
    <property type="component" value="Unassembled WGS sequence"/>
</dbReference>
<accession>A0A3A1U190</accession>
<dbReference type="SUPFAM" id="SSF48173">
    <property type="entry name" value="Cryptochrome/photolyase FAD-binding domain"/>
    <property type="match status" value="1"/>
</dbReference>
<evidence type="ECO:0000313" key="7">
    <source>
        <dbReference type="Proteomes" id="UP000265742"/>
    </source>
</evidence>
<dbReference type="InterPro" id="IPR036134">
    <property type="entry name" value="Crypto/Photolyase_FAD-like_sf"/>
</dbReference>
<dbReference type="InterPro" id="IPR002081">
    <property type="entry name" value="Cryptochrome/DNA_photolyase_1"/>
</dbReference>
<organism evidence="6 7">
    <name type="scientific">Amnibacterium setariae</name>
    <dbReference type="NCBI Taxonomy" id="2306585"/>
    <lineage>
        <taxon>Bacteria</taxon>
        <taxon>Bacillati</taxon>
        <taxon>Actinomycetota</taxon>
        <taxon>Actinomycetes</taxon>
        <taxon>Micrococcales</taxon>
        <taxon>Microbacteriaceae</taxon>
        <taxon>Amnibacterium</taxon>
    </lineage>
</organism>
<dbReference type="Gene3D" id="1.25.40.80">
    <property type="match status" value="1"/>
</dbReference>
<dbReference type="PANTHER" id="PTHR11455:SF9">
    <property type="entry name" value="CRYPTOCHROME CIRCADIAN CLOCK 5 ISOFORM X1"/>
    <property type="match status" value="1"/>
</dbReference>
<dbReference type="OrthoDB" id="9772484at2"/>
<dbReference type="Gene3D" id="1.10.579.10">
    <property type="entry name" value="DNA Cyclobutane Dipyrimidine Photolyase, subunit A, domain 3"/>
    <property type="match status" value="1"/>
</dbReference>
<evidence type="ECO:0000256" key="3">
    <source>
        <dbReference type="PIRSR" id="PIRSR602081-1"/>
    </source>
</evidence>
<name>A0A3A1U190_9MICO</name>
<feature type="binding site" evidence="3">
    <location>
        <position position="103"/>
    </location>
    <ligand>
        <name>FAD</name>
        <dbReference type="ChEBI" id="CHEBI:57692"/>
    </ligand>
</feature>
<dbReference type="GO" id="GO:0003677">
    <property type="term" value="F:DNA binding"/>
    <property type="evidence" value="ECO:0007669"/>
    <property type="project" value="TreeGrafter"/>
</dbReference>
<feature type="region of interest" description="Disordered" evidence="4">
    <location>
        <begin position="253"/>
        <end position="273"/>
    </location>
</feature>
<evidence type="ECO:0000256" key="4">
    <source>
        <dbReference type="SAM" id="MobiDB-lite"/>
    </source>
</evidence>
<dbReference type="EMBL" id="QXTG01000002">
    <property type="protein sequence ID" value="RIX27577.1"/>
    <property type="molecule type" value="Genomic_DNA"/>
</dbReference>
<comment type="caution">
    <text evidence="6">The sequence shown here is derived from an EMBL/GenBank/DDBJ whole genome shotgun (WGS) entry which is preliminary data.</text>
</comment>
<comment type="cofactor">
    <cofactor evidence="3">
        <name>FAD</name>
        <dbReference type="ChEBI" id="CHEBI:57692"/>
    </cofactor>
    <text evidence="3">Binds 1 FAD per subunit.</text>
</comment>